<feature type="domain" description="VOC" evidence="1">
    <location>
        <begin position="3"/>
        <end position="114"/>
    </location>
</feature>
<organism evidence="2 3">
    <name type="scientific">Saccharopolyspora cebuensis</name>
    <dbReference type="NCBI Taxonomy" id="418759"/>
    <lineage>
        <taxon>Bacteria</taxon>
        <taxon>Bacillati</taxon>
        <taxon>Actinomycetota</taxon>
        <taxon>Actinomycetes</taxon>
        <taxon>Pseudonocardiales</taxon>
        <taxon>Pseudonocardiaceae</taxon>
        <taxon>Saccharopolyspora</taxon>
    </lineage>
</organism>
<reference evidence="2 3" key="1">
    <citation type="submission" date="2024-08" db="EMBL/GenBank/DDBJ databases">
        <title>Genome mining of Saccharopolyspora cebuensis PGLac3 from Nigerian medicinal plant.</title>
        <authorList>
            <person name="Ezeobiora C.E."/>
            <person name="Igbokwe N.H."/>
            <person name="Amin D.H."/>
            <person name="Mendie U.E."/>
        </authorList>
    </citation>
    <scope>NUCLEOTIDE SEQUENCE [LARGE SCALE GENOMIC DNA]</scope>
    <source>
        <strain evidence="2 3">PGLac3</strain>
    </source>
</reference>
<keyword evidence="3" id="KW-1185">Reference proteome</keyword>
<protein>
    <submittedName>
        <fullName evidence="2">VOC family protein</fullName>
    </submittedName>
</protein>
<dbReference type="PROSITE" id="PS51819">
    <property type="entry name" value="VOC"/>
    <property type="match status" value="1"/>
</dbReference>
<dbReference type="InterPro" id="IPR029068">
    <property type="entry name" value="Glyas_Bleomycin-R_OHBP_Dase"/>
</dbReference>
<dbReference type="PANTHER" id="PTHR33993:SF14">
    <property type="entry name" value="GB|AAF24581.1"/>
    <property type="match status" value="1"/>
</dbReference>
<dbReference type="InterPro" id="IPR004360">
    <property type="entry name" value="Glyas_Fos-R_dOase_dom"/>
</dbReference>
<evidence type="ECO:0000313" key="2">
    <source>
        <dbReference type="EMBL" id="MEY8042894.1"/>
    </source>
</evidence>
<dbReference type="InterPro" id="IPR052164">
    <property type="entry name" value="Anthracycline_SecMetBiosynth"/>
</dbReference>
<gene>
    <name evidence="2" type="ORF">AB8O55_26100</name>
</gene>
<proteinExistence type="predicted"/>
<dbReference type="InterPro" id="IPR037523">
    <property type="entry name" value="VOC_core"/>
</dbReference>
<dbReference type="Pfam" id="PF00903">
    <property type="entry name" value="Glyoxalase"/>
    <property type="match status" value="1"/>
</dbReference>
<accession>A0ABV4CTZ0</accession>
<comment type="caution">
    <text evidence="2">The sequence shown here is derived from an EMBL/GenBank/DDBJ whole genome shotgun (WGS) entry which is preliminary data.</text>
</comment>
<name>A0ABV4CTZ0_9PSEU</name>
<dbReference type="EMBL" id="JBGEHV010000069">
    <property type="protein sequence ID" value="MEY8042894.1"/>
    <property type="molecule type" value="Genomic_DNA"/>
</dbReference>
<sequence length="115" mass="12254">MGRLVHFEVTSDDPRSTAAFFEAAFGWAAEDSPFCDDYFTLSAADGSMVGAAMSAEYQNQRVIAWLSVDDLEKVMDSVVAAGGKAGGPINEIPGRGRVTYVADPQGTVFGLLEVR</sequence>
<dbReference type="SUPFAM" id="SSF54593">
    <property type="entry name" value="Glyoxalase/Bleomycin resistance protein/Dihydroxybiphenyl dioxygenase"/>
    <property type="match status" value="1"/>
</dbReference>
<dbReference type="Gene3D" id="3.10.180.10">
    <property type="entry name" value="2,3-Dihydroxybiphenyl 1,2-Dioxygenase, domain 1"/>
    <property type="match status" value="1"/>
</dbReference>
<dbReference type="Proteomes" id="UP001564626">
    <property type="component" value="Unassembled WGS sequence"/>
</dbReference>
<dbReference type="RefSeq" id="WP_369775568.1">
    <property type="nucleotide sequence ID" value="NZ_JBGEHV010000069.1"/>
</dbReference>
<dbReference type="PANTHER" id="PTHR33993">
    <property type="entry name" value="GLYOXALASE-RELATED"/>
    <property type="match status" value="1"/>
</dbReference>
<evidence type="ECO:0000313" key="3">
    <source>
        <dbReference type="Proteomes" id="UP001564626"/>
    </source>
</evidence>
<evidence type="ECO:0000259" key="1">
    <source>
        <dbReference type="PROSITE" id="PS51819"/>
    </source>
</evidence>
<dbReference type="CDD" id="cd07247">
    <property type="entry name" value="SgaA_N_like"/>
    <property type="match status" value="1"/>
</dbReference>